<dbReference type="Proteomes" id="UP000054495">
    <property type="component" value="Unassembled WGS sequence"/>
</dbReference>
<dbReference type="Gene3D" id="3.20.110.10">
    <property type="entry name" value="Glycoside hydrolase 38, N terminal domain"/>
    <property type="match status" value="1"/>
</dbReference>
<keyword evidence="3" id="KW-1185">Reference proteome</keyword>
<dbReference type="SUPFAM" id="SSF88713">
    <property type="entry name" value="Glycoside hydrolase/deacetylase"/>
    <property type="match status" value="1"/>
</dbReference>
<evidence type="ECO:0000259" key="1">
    <source>
        <dbReference type="Pfam" id="PF01074"/>
    </source>
</evidence>
<keyword evidence="2" id="KW-0378">Hydrolase</keyword>
<feature type="domain" description="Glycoside hydrolase family 38 N-terminal" evidence="1">
    <location>
        <begin position="121"/>
        <end position="429"/>
    </location>
</feature>
<evidence type="ECO:0000313" key="3">
    <source>
        <dbReference type="Proteomes" id="UP000054495"/>
    </source>
</evidence>
<dbReference type="GO" id="GO:0000139">
    <property type="term" value="C:Golgi membrane"/>
    <property type="evidence" value="ECO:0007669"/>
    <property type="project" value="TreeGrafter"/>
</dbReference>
<dbReference type="GO" id="GO:0006013">
    <property type="term" value="P:mannose metabolic process"/>
    <property type="evidence" value="ECO:0007669"/>
    <property type="project" value="InterPro"/>
</dbReference>
<gene>
    <name evidence="2" type="ORF">ANCCEY_05241</name>
</gene>
<dbReference type="GO" id="GO:0004559">
    <property type="term" value="F:alpha-mannosidase activity"/>
    <property type="evidence" value="ECO:0007669"/>
    <property type="project" value="InterPro"/>
</dbReference>
<accession>A0A0D6LUA4</accession>
<sequence length="430" mass="49740">MNFRIISFMHILNIRECLTAIEKNTTSWSEKAVKANVQQEIAVPLSKGTCRSAPDSNTAAEFDMFNVYRDLPESVKTEKSESRRRPSAEKLKVFVLPFTHVDPGIDMDRKLPGCSVLLLPTGWLKTFDSYSEDTDSILDNMHRFMVSHRNMTFMWAELIFFEKWWAKQNSSVRNDVRRLVESGRLEIASGSWVMTDEANVYYPVTVDNIIEGHQFLEQEFGVSPTVVWSNDPFGYSNSIQYLFTQAGIKRAVINRIHHDIKRYLQGLRAIPFRWRQYFDPQGNSDMLTHVLPYTHYDILNSCGPSPSVCCEFDFKRMTHWSCPGVKPVPITSANVAAKARALIAQLKEMAQMYESNVLLMVHGDDFRFNMIEEWHQHHDNFLPLFEEINRNGLAEIRFGTFSDYFTALEKWYADNGKQPATLSGDFFPYK</sequence>
<dbReference type="GO" id="GO:0006491">
    <property type="term" value="P:N-glycan processing"/>
    <property type="evidence" value="ECO:0007669"/>
    <property type="project" value="TreeGrafter"/>
</dbReference>
<evidence type="ECO:0000313" key="2">
    <source>
        <dbReference type="EMBL" id="EPB75650.1"/>
    </source>
</evidence>
<proteinExistence type="predicted"/>
<dbReference type="PANTHER" id="PTHR11607">
    <property type="entry name" value="ALPHA-MANNOSIDASE"/>
    <property type="match status" value="1"/>
</dbReference>
<dbReference type="Pfam" id="PF01074">
    <property type="entry name" value="Glyco_hydro_38N"/>
    <property type="match status" value="1"/>
</dbReference>
<dbReference type="InterPro" id="IPR027291">
    <property type="entry name" value="Glyco_hydro_38_N_sf"/>
</dbReference>
<dbReference type="InterPro" id="IPR011330">
    <property type="entry name" value="Glyco_hydro/deAcase_b/a-brl"/>
</dbReference>
<dbReference type="FunFam" id="3.20.110.10:FF:000010">
    <property type="entry name" value="Alpha-mannosidase"/>
    <property type="match status" value="1"/>
</dbReference>
<reference evidence="2 3" key="1">
    <citation type="submission" date="2013-05" db="EMBL/GenBank/DDBJ databases">
        <title>Draft genome of the parasitic nematode Anyclostoma ceylanicum.</title>
        <authorList>
            <person name="Mitreva M."/>
        </authorList>
    </citation>
    <scope>NUCLEOTIDE SEQUENCE [LARGE SCALE GENOMIC DNA]</scope>
</reference>
<organism evidence="2 3">
    <name type="scientific">Ancylostoma ceylanicum</name>
    <dbReference type="NCBI Taxonomy" id="53326"/>
    <lineage>
        <taxon>Eukaryota</taxon>
        <taxon>Metazoa</taxon>
        <taxon>Ecdysozoa</taxon>
        <taxon>Nematoda</taxon>
        <taxon>Chromadorea</taxon>
        <taxon>Rhabditida</taxon>
        <taxon>Rhabditina</taxon>
        <taxon>Rhabditomorpha</taxon>
        <taxon>Strongyloidea</taxon>
        <taxon>Ancylostomatidae</taxon>
        <taxon>Ancylostomatinae</taxon>
        <taxon>Ancylostoma</taxon>
    </lineage>
</organism>
<dbReference type="AlphaFoldDB" id="A0A0D6LUA4"/>
<dbReference type="InterPro" id="IPR000602">
    <property type="entry name" value="Glyco_hydro_38_N"/>
</dbReference>
<dbReference type="EMBL" id="KE124892">
    <property type="protein sequence ID" value="EPB75650.1"/>
    <property type="molecule type" value="Genomic_DNA"/>
</dbReference>
<dbReference type="PANTHER" id="PTHR11607:SF71">
    <property type="entry name" value="ALPHA-MANNOSIDASE"/>
    <property type="match status" value="1"/>
</dbReference>
<dbReference type="InterPro" id="IPR050843">
    <property type="entry name" value="Glycosyl_Hydrlase_38"/>
</dbReference>
<protein>
    <submittedName>
        <fullName evidence="2">Glycosyl hydrolase family 38 protein</fullName>
    </submittedName>
</protein>
<name>A0A0D6LUA4_9BILA</name>